<dbReference type="AlphaFoldDB" id="A0A1C5AIS4"/>
<organism evidence="2 3">
    <name type="scientific">Micromonospora mirobrigensis</name>
    <dbReference type="NCBI Taxonomy" id="262898"/>
    <lineage>
        <taxon>Bacteria</taxon>
        <taxon>Bacillati</taxon>
        <taxon>Actinomycetota</taxon>
        <taxon>Actinomycetes</taxon>
        <taxon>Micromonosporales</taxon>
        <taxon>Micromonosporaceae</taxon>
        <taxon>Micromonospora</taxon>
    </lineage>
</organism>
<gene>
    <name evidence="2" type="ORF">GA0070564_11121</name>
</gene>
<proteinExistence type="predicted"/>
<name>A0A1C5AIS4_9ACTN</name>
<evidence type="ECO:0008006" key="4">
    <source>
        <dbReference type="Google" id="ProtNLM"/>
    </source>
</evidence>
<dbReference type="STRING" id="262898.GA0070564_11121"/>
<evidence type="ECO:0000313" key="2">
    <source>
        <dbReference type="EMBL" id="SCF45006.1"/>
    </source>
</evidence>
<accession>A0A1C5AIS4</accession>
<reference evidence="3" key="1">
    <citation type="submission" date="2016-06" db="EMBL/GenBank/DDBJ databases">
        <authorList>
            <person name="Varghese N."/>
            <person name="Submissions Spin"/>
        </authorList>
    </citation>
    <scope>NUCLEOTIDE SEQUENCE [LARGE SCALE GENOMIC DNA]</scope>
    <source>
        <strain evidence="3">DSM 44830</strain>
    </source>
</reference>
<evidence type="ECO:0000313" key="3">
    <source>
        <dbReference type="Proteomes" id="UP000199504"/>
    </source>
</evidence>
<dbReference type="EMBL" id="FMCX01000011">
    <property type="protein sequence ID" value="SCF45006.1"/>
    <property type="molecule type" value="Genomic_DNA"/>
</dbReference>
<keyword evidence="3" id="KW-1185">Reference proteome</keyword>
<evidence type="ECO:0000256" key="1">
    <source>
        <dbReference type="SAM" id="MobiDB-lite"/>
    </source>
</evidence>
<protein>
    <recommendedName>
        <fullName evidence="4">Winged helix-turn-helix DNA-binding</fullName>
    </recommendedName>
</protein>
<dbReference type="Proteomes" id="UP000199504">
    <property type="component" value="Unassembled WGS sequence"/>
</dbReference>
<feature type="region of interest" description="Disordered" evidence="1">
    <location>
        <begin position="1"/>
        <end position="22"/>
    </location>
</feature>
<sequence length="74" mass="8284">MSRRRKRPTGRPGQRRSAGPLVRVTEDQLSRDLGVPVTEVEEHLQTAIRAGWIGRLGPGVFVLTIPEGVRLDER</sequence>